<keyword evidence="3" id="KW-0067">ATP-binding</keyword>
<dbReference type="PANTHER" id="PTHR30258">
    <property type="entry name" value="TYPE II SECRETION SYSTEM PROTEIN GSPE-RELATED"/>
    <property type="match status" value="1"/>
</dbReference>
<comment type="similarity">
    <text evidence="1">Belongs to the GSP E family.</text>
</comment>
<evidence type="ECO:0000256" key="1">
    <source>
        <dbReference type="ARBA" id="ARBA00006611"/>
    </source>
</evidence>
<sequence>MNVIFSVTTYLEKLLLEAVSKQATDLHFYPNNVQTSVYFRIHGLRYLQRKLSTNHYQSMLNYLKFSAGMDIGEVRKPQDGSISIQLESTKYDLRLSTLPTKQSESLAIRILPKQTSLKLMELLLFPDQVHLLKQSIIKRNGVVLLTGPTGSGKTTLLYALLEDLLSDQAYQIITLEDPIEKELVNIHQVQVNEKSGITYQAGLKSALRHDPDILMVGEIRDQQTAKFVFHAAYTGHLVLTTLHAKNGLGTIHRLIEMGIKPIDIEQNLLAIASLELIPLFKDQAIESRRAILELLDNTLITRYLHTFDKTVLDYLTFNQLKRKAVTHGYTSSKILEEEQIKTLDQ</sequence>
<feature type="domain" description="Bacterial type II secretion system protein E" evidence="4">
    <location>
        <begin position="207"/>
        <end position="221"/>
    </location>
</feature>
<name>A0ABP7VFL1_9BACI</name>
<keyword evidence="6" id="KW-1185">Reference proteome</keyword>
<reference evidence="6" key="1">
    <citation type="journal article" date="2019" name="Int. J. Syst. Evol. Microbiol.">
        <title>The Global Catalogue of Microorganisms (GCM) 10K type strain sequencing project: providing services to taxonomists for standard genome sequencing and annotation.</title>
        <authorList>
            <consortium name="The Broad Institute Genomics Platform"/>
            <consortium name="The Broad Institute Genome Sequencing Center for Infectious Disease"/>
            <person name="Wu L."/>
            <person name="Ma J."/>
        </authorList>
    </citation>
    <scope>NUCLEOTIDE SEQUENCE [LARGE SCALE GENOMIC DNA]</scope>
    <source>
        <strain evidence="6">JCM 17250</strain>
    </source>
</reference>
<organism evidence="5 6">
    <name type="scientific">Amphibacillus indicireducens</name>
    <dbReference type="NCBI Taxonomy" id="1076330"/>
    <lineage>
        <taxon>Bacteria</taxon>
        <taxon>Bacillati</taxon>
        <taxon>Bacillota</taxon>
        <taxon>Bacilli</taxon>
        <taxon>Bacillales</taxon>
        <taxon>Bacillaceae</taxon>
        <taxon>Amphibacillus</taxon>
    </lineage>
</organism>
<evidence type="ECO:0000256" key="3">
    <source>
        <dbReference type="ARBA" id="ARBA00022840"/>
    </source>
</evidence>
<dbReference type="Proteomes" id="UP001501734">
    <property type="component" value="Unassembled WGS sequence"/>
</dbReference>
<accession>A0ABP7VFL1</accession>
<dbReference type="InterPro" id="IPR047667">
    <property type="entry name" value="ATPase_ComGA"/>
</dbReference>
<evidence type="ECO:0000259" key="4">
    <source>
        <dbReference type="PROSITE" id="PS00662"/>
    </source>
</evidence>
<dbReference type="Gene3D" id="3.40.50.300">
    <property type="entry name" value="P-loop containing nucleotide triphosphate hydrolases"/>
    <property type="match status" value="1"/>
</dbReference>
<evidence type="ECO:0000313" key="5">
    <source>
        <dbReference type="EMBL" id="GAA4066108.1"/>
    </source>
</evidence>
<comment type="caution">
    <text evidence="5">The sequence shown here is derived from an EMBL/GenBank/DDBJ whole genome shotgun (WGS) entry which is preliminary data.</text>
</comment>
<keyword evidence="2" id="KW-0547">Nucleotide-binding</keyword>
<evidence type="ECO:0000256" key="2">
    <source>
        <dbReference type="ARBA" id="ARBA00022741"/>
    </source>
</evidence>
<dbReference type="RefSeq" id="WP_344911113.1">
    <property type="nucleotide sequence ID" value="NZ_BAABDL010000053.1"/>
</dbReference>
<proteinExistence type="inferred from homology"/>
<dbReference type="InterPro" id="IPR001482">
    <property type="entry name" value="T2SS/T4SS_dom"/>
</dbReference>
<dbReference type="PROSITE" id="PS00662">
    <property type="entry name" value="T2SP_E"/>
    <property type="match status" value="1"/>
</dbReference>
<dbReference type="InterPro" id="IPR027417">
    <property type="entry name" value="P-loop_NTPase"/>
</dbReference>
<gene>
    <name evidence="5" type="primary">comGA</name>
    <name evidence="5" type="ORF">GCM10022410_10700</name>
</gene>
<dbReference type="SMART" id="SM00382">
    <property type="entry name" value="AAA"/>
    <property type="match status" value="1"/>
</dbReference>
<dbReference type="Pfam" id="PF00437">
    <property type="entry name" value="T2SSE"/>
    <property type="match status" value="1"/>
</dbReference>
<dbReference type="Gene3D" id="3.30.450.90">
    <property type="match status" value="1"/>
</dbReference>
<dbReference type="EMBL" id="BAABDL010000053">
    <property type="protein sequence ID" value="GAA4066108.1"/>
    <property type="molecule type" value="Genomic_DNA"/>
</dbReference>
<dbReference type="NCBIfam" id="NF041000">
    <property type="entry name" value="ATPase_ComGA"/>
    <property type="match status" value="1"/>
</dbReference>
<dbReference type="CDD" id="cd01129">
    <property type="entry name" value="PulE-GspE-like"/>
    <property type="match status" value="1"/>
</dbReference>
<evidence type="ECO:0000313" key="6">
    <source>
        <dbReference type="Proteomes" id="UP001501734"/>
    </source>
</evidence>
<dbReference type="InterPro" id="IPR003593">
    <property type="entry name" value="AAA+_ATPase"/>
</dbReference>
<protein>
    <submittedName>
        <fullName evidence="5">Competence protein ComGA</fullName>
    </submittedName>
</protein>
<dbReference type="SUPFAM" id="SSF52540">
    <property type="entry name" value="P-loop containing nucleoside triphosphate hydrolases"/>
    <property type="match status" value="1"/>
</dbReference>
<dbReference type="PANTHER" id="PTHR30258:SF2">
    <property type="entry name" value="COMG OPERON PROTEIN 1"/>
    <property type="match status" value="1"/>
</dbReference>